<name>A0A0C9V8G2_SPHS4</name>
<reference evidence="10 11" key="1">
    <citation type="submission" date="2014-06" db="EMBL/GenBank/DDBJ databases">
        <title>Evolutionary Origins and Diversification of the Mycorrhizal Mutualists.</title>
        <authorList>
            <consortium name="DOE Joint Genome Institute"/>
            <consortium name="Mycorrhizal Genomics Consortium"/>
            <person name="Kohler A."/>
            <person name="Kuo A."/>
            <person name="Nagy L.G."/>
            <person name="Floudas D."/>
            <person name="Copeland A."/>
            <person name="Barry K.W."/>
            <person name="Cichocki N."/>
            <person name="Veneault-Fourrey C."/>
            <person name="LaButti K."/>
            <person name="Lindquist E.A."/>
            <person name="Lipzen A."/>
            <person name="Lundell T."/>
            <person name="Morin E."/>
            <person name="Murat C."/>
            <person name="Riley R."/>
            <person name="Ohm R."/>
            <person name="Sun H."/>
            <person name="Tunlid A."/>
            <person name="Henrissat B."/>
            <person name="Grigoriev I.V."/>
            <person name="Hibbett D.S."/>
            <person name="Martin F."/>
        </authorList>
    </citation>
    <scope>NUCLEOTIDE SEQUENCE [LARGE SCALE GENOMIC DNA]</scope>
    <source>
        <strain evidence="10 11">SS14</strain>
    </source>
</reference>
<evidence type="ECO:0000313" key="10">
    <source>
        <dbReference type="EMBL" id="KIJ33606.1"/>
    </source>
</evidence>
<dbReference type="HOGENOM" id="CLU_029871_0_1_1"/>
<evidence type="ECO:0000256" key="4">
    <source>
        <dbReference type="ARBA" id="ARBA00022723"/>
    </source>
</evidence>
<gene>
    <name evidence="10" type="ORF">M422DRAFT_264372</name>
</gene>
<keyword evidence="4" id="KW-0479">Metal-binding</keyword>
<comment type="cofactor">
    <cofactor evidence="1">
        <name>heme b</name>
        <dbReference type="ChEBI" id="CHEBI:60344"/>
    </cofactor>
</comment>
<evidence type="ECO:0000256" key="7">
    <source>
        <dbReference type="ARBA" id="ARBA00025795"/>
    </source>
</evidence>
<feature type="domain" description="Heme haloperoxidase family profile" evidence="9">
    <location>
        <begin position="59"/>
        <end position="264"/>
    </location>
</feature>
<evidence type="ECO:0000256" key="8">
    <source>
        <dbReference type="SAM" id="SignalP"/>
    </source>
</evidence>
<sequence>MAIFASFILLALVHLVAAFPTYDSIAVYEYVARNGVAAIPNSHLPLPKGQDGLKLVNHPAHPFITASPNDIRGPCPTLNTIASSSFLAHYLPRNGVVRPDQIVIAVMEGLKLGNDFAKFSCYQALLMNGNSLTNLMSIGMKSPLTGPDTPKPTLVGGLTQHGTFQGDTSMTRVDAFFGDQAVLNKDLFQGSASTAQLHNGRSLVPEIFNKHPFVPGVNHGKNNFVWQPQTPPLSSFCRIYEDTVMRVIPGQYPKLTSVLRDALNRNLGFFYGAVRAEHNCTQVFPYGRD</sequence>
<evidence type="ECO:0000256" key="5">
    <source>
        <dbReference type="ARBA" id="ARBA00023002"/>
    </source>
</evidence>
<dbReference type="SUPFAM" id="SSF47571">
    <property type="entry name" value="Cloroperoxidase"/>
    <property type="match status" value="1"/>
</dbReference>
<dbReference type="EMBL" id="KN837210">
    <property type="protein sequence ID" value="KIJ33606.1"/>
    <property type="molecule type" value="Genomic_DNA"/>
</dbReference>
<dbReference type="InterPro" id="IPR036851">
    <property type="entry name" value="Chloroperoxidase-like_sf"/>
</dbReference>
<dbReference type="Proteomes" id="UP000054279">
    <property type="component" value="Unassembled WGS sequence"/>
</dbReference>
<evidence type="ECO:0000256" key="3">
    <source>
        <dbReference type="ARBA" id="ARBA00022617"/>
    </source>
</evidence>
<feature type="signal peptide" evidence="8">
    <location>
        <begin position="1"/>
        <end position="18"/>
    </location>
</feature>
<keyword evidence="5" id="KW-0560">Oxidoreductase</keyword>
<organism evidence="10 11">
    <name type="scientific">Sphaerobolus stellatus (strain SS14)</name>
    <dbReference type="NCBI Taxonomy" id="990650"/>
    <lineage>
        <taxon>Eukaryota</taxon>
        <taxon>Fungi</taxon>
        <taxon>Dikarya</taxon>
        <taxon>Basidiomycota</taxon>
        <taxon>Agaricomycotina</taxon>
        <taxon>Agaricomycetes</taxon>
        <taxon>Phallomycetidae</taxon>
        <taxon>Geastrales</taxon>
        <taxon>Sphaerobolaceae</taxon>
        <taxon>Sphaerobolus</taxon>
    </lineage>
</organism>
<keyword evidence="8" id="KW-0732">Signal</keyword>
<evidence type="ECO:0000256" key="6">
    <source>
        <dbReference type="ARBA" id="ARBA00023004"/>
    </source>
</evidence>
<evidence type="ECO:0000259" key="9">
    <source>
        <dbReference type="PROSITE" id="PS51405"/>
    </source>
</evidence>
<proteinExistence type="inferred from homology"/>
<dbReference type="Pfam" id="PF01328">
    <property type="entry name" value="Peroxidase_2"/>
    <property type="match status" value="1"/>
</dbReference>
<dbReference type="GO" id="GO:0004601">
    <property type="term" value="F:peroxidase activity"/>
    <property type="evidence" value="ECO:0007669"/>
    <property type="project" value="UniProtKB-KW"/>
</dbReference>
<evidence type="ECO:0000256" key="1">
    <source>
        <dbReference type="ARBA" id="ARBA00001970"/>
    </source>
</evidence>
<keyword evidence="2" id="KW-0575">Peroxidase</keyword>
<dbReference type="PANTHER" id="PTHR33577:SF16">
    <property type="entry name" value="HEME HALOPEROXIDASE FAMILY PROFILE DOMAIN-CONTAINING PROTEIN"/>
    <property type="match status" value="1"/>
</dbReference>
<evidence type="ECO:0000256" key="2">
    <source>
        <dbReference type="ARBA" id="ARBA00022559"/>
    </source>
</evidence>
<protein>
    <recommendedName>
        <fullName evidence="9">Heme haloperoxidase family profile domain-containing protein</fullName>
    </recommendedName>
</protein>
<keyword evidence="3" id="KW-0349">Heme</keyword>
<dbReference type="AlphaFoldDB" id="A0A0C9V8G2"/>
<keyword evidence="6" id="KW-0408">Iron</keyword>
<keyword evidence="11" id="KW-1185">Reference proteome</keyword>
<dbReference type="PROSITE" id="PS51405">
    <property type="entry name" value="HEME_HALOPEROXIDASE"/>
    <property type="match status" value="1"/>
</dbReference>
<evidence type="ECO:0000313" key="11">
    <source>
        <dbReference type="Proteomes" id="UP000054279"/>
    </source>
</evidence>
<dbReference type="OrthoDB" id="2542103at2759"/>
<feature type="chain" id="PRO_5002214848" description="Heme haloperoxidase family profile domain-containing protein" evidence="8">
    <location>
        <begin position="19"/>
        <end position="289"/>
    </location>
</feature>
<accession>A0A0C9V8G2</accession>
<dbReference type="Gene3D" id="1.10.489.10">
    <property type="entry name" value="Chloroperoxidase-like"/>
    <property type="match status" value="2"/>
</dbReference>
<dbReference type="GO" id="GO:0046872">
    <property type="term" value="F:metal ion binding"/>
    <property type="evidence" value="ECO:0007669"/>
    <property type="project" value="UniProtKB-KW"/>
</dbReference>
<dbReference type="PANTHER" id="PTHR33577">
    <property type="entry name" value="STERIGMATOCYSTIN BIOSYNTHESIS PEROXIDASE STCC-RELATED"/>
    <property type="match status" value="1"/>
</dbReference>
<comment type="similarity">
    <text evidence="7">Belongs to the chloroperoxidase family.</text>
</comment>
<dbReference type="InterPro" id="IPR000028">
    <property type="entry name" value="Chloroperoxidase"/>
</dbReference>